<keyword evidence="2" id="KW-1185">Reference proteome</keyword>
<proteinExistence type="predicted"/>
<accession>A0AAV6ISY5</accession>
<evidence type="ECO:0000313" key="1">
    <source>
        <dbReference type="EMBL" id="KAG5531897.1"/>
    </source>
</evidence>
<gene>
    <name evidence="1" type="ORF">RHGRI_026489</name>
</gene>
<organism evidence="1 2">
    <name type="scientific">Rhododendron griersonianum</name>
    <dbReference type="NCBI Taxonomy" id="479676"/>
    <lineage>
        <taxon>Eukaryota</taxon>
        <taxon>Viridiplantae</taxon>
        <taxon>Streptophyta</taxon>
        <taxon>Embryophyta</taxon>
        <taxon>Tracheophyta</taxon>
        <taxon>Spermatophyta</taxon>
        <taxon>Magnoliopsida</taxon>
        <taxon>eudicotyledons</taxon>
        <taxon>Gunneridae</taxon>
        <taxon>Pentapetalae</taxon>
        <taxon>asterids</taxon>
        <taxon>Ericales</taxon>
        <taxon>Ericaceae</taxon>
        <taxon>Ericoideae</taxon>
        <taxon>Rhodoreae</taxon>
        <taxon>Rhododendron</taxon>
    </lineage>
</organism>
<sequence>MQDIILFQFVYQLEKAKKKEVAFIVTFAKREQEIIEPKVRTQAGHFCNLKPFAVMANSAIGWIYPYGKMLEHCYILNTNIRHAYWAHDQIDIENILAKIIFRLIQKILMTDRCLQVWEFDQDHQRWLAVAELALPEEKGNPIYVVAWAPNIFRPYEVWEMELNISGMTLVTTGGDGVVSL</sequence>
<dbReference type="EMBL" id="JACTNZ010000009">
    <property type="protein sequence ID" value="KAG5531897.1"/>
    <property type="molecule type" value="Genomic_DNA"/>
</dbReference>
<dbReference type="AlphaFoldDB" id="A0AAV6ISY5"/>
<dbReference type="Gene3D" id="2.130.10.10">
    <property type="entry name" value="YVTN repeat-like/Quinoprotein amine dehydrogenase"/>
    <property type="match status" value="1"/>
</dbReference>
<dbReference type="InterPro" id="IPR015943">
    <property type="entry name" value="WD40/YVTN_repeat-like_dom_sf"/>
</dbReference>
<comment type="caution">
    <text evidence="1">The sequence shown here is derived from an EMBL/GenBank/DDBJ whole genome shotgun (WGS) entry which is preliminary data.</text>
</comment>
<protein>
    <submittedName>
        <fullName evidence="1">Uncharacterized protein</fullName>
    </submittedName>
</protein>
<evidence type="ECO:0000313" key="2">
    <source>
        <dbReference type="Proteomes" id="UP000823749"/>
    </source>
</evidence>
<dbReference type="Proteomes" id="UP000823749">
    <property type="component" value="Chromosome 9"/>
</dbReference>
<reference evidence="1" key="1">
    <citation type="submission" date="2020-08" db="EMBL/GenBank/DDBJ databases">
        <title>Plant Genome Project.</title>
        <authorList>
            <person name="Zhang R.-G."/>
        </authorList>
    </citation>
    <scope>NUCLEOTIDE SEQUENCE</scope>
    <source>
        <strain evidence="1">WSP0</strain>
        <tissue evidence="1">Leaf</tissue>
    </source>
</reference>
<name>A0AAV6ISY5_9ERIC</name>